<sequence length="381" mass="42213">MSFKLTKEQRDIKKAARKFAEGEFPDRALEFDRQETFDLDLWRKACEFGFVGVFIDEEYGGAGMGFFEHSLITEEFWAADPGIGQAIMSASFGAELLLLFGSEEQKQAILPDLVEGKAMIGTAITEPNAGSDPASATTKAVRDGDSWVINGNKMFITNGSTAKNLVVFCQTDPENSSRHKQHSFILVPTEAPGLEADKIHGKMGIRASDTSEISLSNVRVPLENLVGKEGKGFSQLMEFFNRTRPHVCAQGVGLAQAALEESIRHVKERYQFGKPLASFQSIQFKIAEMATLVRAARNLYYEAAWTVDKGKPDHALIAMAKWYAGEIAVRCADEAVQMHGGYGFIDETKVNRLYRAAKVLEIYEGTKEMEKTIISRSLLQS</sequence>
<dbReference type="PANTHER" id="PTHR43884:SF12">
    <property type="entry name" value="ISOVALERYL-COA DEHYDROGENASE, MITOCHONDRIAL-RELATED"/>
    <property type="match status" value="1"/>
</dbReference>
<dbReference type="SUPFAM" id="SSF56645">
    <property type="entry name" value="Acyl-CoA dehydrogenase NM domain-like"/>
    <property type="match status" value="1"/>
</dbReference>
<evidence type="ECO:0000256" key="8">
    <source>
        <dbReference type="ARBA" id="ARBA00067292"/>
    </source>
</evidence>
<evidence type="ECO:0000259" key="11">
    <source>
        <dbReference type="Pfam" id="PF02770"/>
    </source>
</evidence>
<evidence type="ECO:0000259" key="10">
    <source>
        <dbReference type="Pfam" id="PF00441"/>
    </source>
</evidence>
<dbReference type="InterPro" id="IPR006089">
    <property type="entry name" value="Acyl-CoA_DH_CS"/>
</dbReference>
<dbReference type="Gene3D" id="2.40.110.10">
    <property type="entry name" value="Butyryl-CoA Dehydrogenase, subunit A, domain 2"/>
    <property type="match status" value="1"/>
</dbReference>
<dbReference type="InterPro" id="IPR009100">
    <property type="entry name" value="AcylCoA_DH/oxidase_NM_dom_sf"/>
</dbReference>
<organism evidence="13 14">
    <name type="scientific">Desulfonema magnum</name>
    <dbReference type="NCBI Taxonomy" id="45655"/>
    <lineage>
        <taxon>Bacteria</taxon>
        <taxon>Pseudomonadati</taxon>
        <taxon>Thermodesulfobacteriota</taxon>
        <taxon>Desulfobacteria</taxon>
        <taxon>Desulfobacterales</taxon>
        <taxon>Desulfococcaceae</taxon>
        <taxon>Desulfonema</taxon>
    </lineage>
</organism>
<gene>
    <name evidence="13" type="ORF">dnm_061160</name>
</gene>
<dbReference type="EMBL" id="CP061800">
    <property type="protein sequence ID" value="QTA90055.1"/>
    <property type="molecule type" value="Genomic_DNA"/>
</dbReference>
<evidence type="ECO:0000256" key="3">
    <source>
        <dbReference type="ARBA" id="ARBA00011881"/>
    </source>
</evidence>
<evidence type="ECO:0000313" key="14">
    <source>
        <dbReference type="Proteomes" id="UP000663722"/>
    </source>
</evidence>
<dbReference type="InterPro" id="IPR036250">
    <property type="entry name" value="AcylCo_DH-like_C"/>
</dbReference>
<proteinExistence type="inferred from homology"/>
<evidence type="ECO:0000256" key="6">
    <source>
        <dbReference type="ARBA" id="ARBA00023002"/>
    </source>
</evidence>
<keyword evidence="5 9" id="KW-0274">FAD</keyword>
<accession>A0A975BS44</accession>
<dbReference type="GO" id="GO:0003995">
    <property type="term" value="F:acyl-CoA dehydrogenase activity"/>
    <property type="evidence" value="ECO:0007669"/>
    <property type="project" value="InterPro"/>
</dbReference>
<dbReference type="FunFam" id="1.20.140.10:FF:000001">
    <property type="entry name" value="Acyl-CoA dehydrogenase"/>
    <property type="match status" value="1"/>
</dbReference>
<evidence type="ECO:0000256" key="5">
    <source>
        <dbReference type="ARBA" id="ARBA00022827"/>
    </source>
</evidence>
<evidence type="ECO:0000256" key="1">
    <source>
        <dbReference type="ARBA" id="ARBA00001974"/>
    </source>
</evidence>
<dbReference type="AlphaFoldDB" id="A0A975BS44"/>
<comment type="similarity">
    <text evidence="2 9">Belongs to the acyl-CoA dehydrogenase family.</text>
</comment>
<dbReference type="FunFam" id="2.40.110.10:FF:000009">
    <property type="entry name" value="Acyl-CoA dehydrogenase"/>
    <property type="match status" value="1"/>
</dbReference>
<evidence type="ECO:0000259" key="12">
    <source>
        <dbReference type="Pfam" id="PF02771"/>
    </source>
</evidence>
<feature type="domain" description="Acyl-CoA dehydrogenase/oxidase N-terminal" evidence="12">
    <location>
        <begin position="6"/>
        <end position="117"/>
    </location>
</feature>
<protein>
    <recommendedName>
        <fullName evidence="8">Cyclohexane-1-carbonyl-CoA dehydrogenase</fullName>
        <ecNumber evidence="7">1.3.8.11</ecNumber>
    </recommendedName>
</protein>
<dbReference type="InterPro" id="IPR013786">
    <property type="entry name" value="AcylCoA_DH/ox_N"/>
</dbReference>
<dbReference type="Gene3D" id="1.10.540.10">
    <property type="entry name" value="Acyl-CoA dehydrogenase/oxidase, N-terminal domain"/>
    <property type="match status" value="1"/>
</dbReference>
<name>A0A975BS44_9BACT</name>
<dbReference type="InterPro" id="IPR006091">
    <property type="entry name" value="Acyl-CoA_Oxase/DH_mid-dom"/>
</dbReference>
<dbReference type="InterPro" id="IPR046373">
    <property type="entry name" value="Acyl-CoA_Oxase/DH_mid-dom_sf"/>
</dbReference>
<keyword evidence="4 9" id="KW-0285">Flavoprotein</keyword>
<comment type="cofactor">
    <cofactor evidence="1 9">
        <name>FAD</name>
        <dbReference type="ChEBI" id="CHEBI:57692"/>
    </cofactor>
</comment>
<dbReference type="Proteomes" id="UP000663722">
    <property type="component" value="Chromosome"/>
</dbReference>
<keyword evidence="6 9" id="KW-0560">Oxidoreductase</keyword>
<evidence type="ECO:0000256" key="4">
    <source>
        <dbReference type="ARBA" id="ARBA00022630"/>
    </source>
</evidence>
<dbReference type="Pfam" id="PF02771">
    <property type="entry name" value="Acyl-CoA_dh_N"/>
    <property type="match status" value="1"/>
</dbReference>
<dbReference type="InterPro" id="IPR009075">
    <property type="entry name" value="AcylCo_DH/oxidase_C"/>
</dbReference>
<dbReference type="Gene3D" id="1.20.140.10">
    <property type="entry name" value="Butyryl-CoA Dehydrogenase, subunit A, domain 3"/>
    <property type="match status" value="1"/>
</dbReference>
<dbReference type="EC" id="1.3.8.11" evidence="7"/>
<feature type="domain" description="Acyl-CoA oxidase/dehydrogenase middle" evidence="11">
    <location>
        <begin position="122"/>
        <end position="218"/>
    </location>
</feature>
<dbReference type="Pfam" id="PF02770">
    <property type="entry name" value="Acyl-CoA_dh_M"/>
    <property type="match status" value="1"/>
</dbReference>
<keyword evidence="14" id="KW-1185">Reference proteome</keyword>
<dbReference type="PANTHER" id="PTHR43884">
    <property type="entry name" value="ACYL-COA DEHYDROGENASE"/>
    <property type="match status" value="1"/>
</dbReference>
<dbReference type="KEGG" id="dmm:dnm_061160"/>
<dbReference type="GO" id="GO:0050660">
    <property type="term" value="F:flavin adenine dinucleotide binding"/>
    <property type="evidence" value="ECO:0007669"/>
    <property type="project" value="InterPro"/>
</dbReference>
<reference evidence="13" key="1">
    <citation type="journal article" date="2021" name="Microb. Physiol.">
        <title>Proteogenomic Insights into the Physiology of Marine, Sulfate-Reducing, Filamentous Desulfonema limicola and Desulfonema magnum.</title>
        <authorList>
            <person name="Schnaars V."/>
            <person name="Wohlbrand L."/>
            <person name="Scheve S."/>
            <person name="Hinrichs C."/>
            <person name="Reinhardt R."/>
            <person name="Rabus R."/>
        </authorList>
    </citation>
    <scope>NUCLEOTIDE SEQUENCE</scope>
    <source>
        <strain evidence="13">4be13</strain>
    </source>
</reference>
<comment type="subunit">
    <text evidence="3">Homotetramer.</text>
</comment>
<dbReference type="RefSeq" id="WP_207678430.1">
    <property type="nucleotide sequence ID" value="NZ_CP061800.1"/>
</dbReference>
<evidence type="ECO:0000256" key="2">
    <source>
        <dbReference type="ARBA" id="ARBA00009347"/>
    </source>
</evidence>
<evidence type="ECO:0000256" key="7">
    <source>
        <dbReference type="ARBA" id="ARBA00066361"/>
    </source>
</evidence>
<dbReference type="SUPFAM" id="SSF47203">
    <property type="entry name" value="Acyl-CoA dehydrogenase C-terminal domain-like"/>
    <property type="match status" value="1"/>
</dbReference>
<dbReference type="Pfam" id="PF00441">
    <property type="entry name" value="Acyl-CoA_dh_1"/>
    <property type="match status" value="1"/>
</dbReference>
<dbReference type="PROSITE" id="PS00072">
    <property type="entry name" value="ACYL_COA_DH_1"/>
    <property type="match status" value="1"/>
</dbReference>
<dbReference type="InterPro" id="IPR037069">
    <property type="entry name" value="AcylCoA_DH/ox_N_sf"/>
</dbReference>
<feature type="domain" description="Acyl-CoA dehydrogenase/oxidase C-terminal" evidence="10">
    <location>
        <begin position="230"/>
        <end position="379"/>
    </location>
</feature>
<dbReference type="PIRSF" id="PIRSF016578">
    <property type="entry name" value="HsaA"/>
    <property type="match status" value="1"/>
</dbReference>
<evidence type="ECO:0000313" key="13">
    <source>
        <dbReference type="EMBL" id="QTA90055.1"/>
    </source>
</evidence>
<evidence type="ECO:0000256" key="9">
    <source>
        <dbReference type="RuleBase" id="RU362125"/>
    </source>
</evidence>